<proteinExistence type="predicted"/>
<dbReference type="GO" id="GO:0016887">
    <property type="term" value="F:ATP hydrolysis activity"/>
    <property type="evidence" value="ECO:0007669"/>
    <property type="project" value="InterPro"/>
</dbReference>
<keyword evidence="3 5" id="KW-0067">ATP-binding</keyword>
<evidence type="ECO:0000256" key="2">
    <source>
        <dbReference type="ARBA" id="ARBA00022741"/>
    </source>
</evidence>
<dbReference type="RefSeq" id="WP_191817832.1">
    <property type="nucleotide sequence ID" value="NZ_JACYFT010000001.1"/>
</dbReference>
<dbReference type="InterPro" id="IPR051782">
    <property type="entry name" value="ABC_Transporter_VariousFunc"/>
</dbReference>
<dbReference type="Proteomes" id="UP000647424">
    <property type="component" value="Unassembled WGS sequence"/>
</dbReference>
<dbReference type="InterPro" id="IPR003439">
    <property type="entry name" value="ABC_transporter-like_ATP-bd"/>
</dbReference>
<evidence type="ECO:0000256" key="3">
    <source>
        <dbReference type="ARBA" id="ARBA00022840"/>
    </source>
</evidence>
<organism evidence="5 6">
    <name type="scientific">Limnohabitans radicicola</name>
    <dbReference type="NCBI Taxonomy" id="2771427"/>
    <lineage>
        <taxon>Bacteria</taxon>
        <taxon>Pseudomonadati</taxon>
        <taxon>Pseudomonadota</taxon>
        <taxon>Betaproteobacteria</taxon>
        <taxon>Burkholderiales</taxon>
        <taxon>Comamonadaceae</taxon>
        <taxon>Limnohabitans</taxon>
    </lineage>
</organism>
<keyword evidence="1" id="KW-0813">Transport</keyword>
<dbReference type="AlphaFoldDB" id="A0A927FEV2"/>
<dbReference type="PANTHER" id="PTHR42939:SF1">
    <property type="entry name" value="ABC TRANSPORTER ATP-BINDING PROTEIN ALBC-RELATED"/>
    <property type="match status" value="1"/>
</dbReference>
<comment type="caution">
    <text evidence="5">The sequence shown here is derived from an EMBL/GenBank/DDBJ whole genome shotgun (WGS) entry which is preliminary data.</text>
</comment>
<dbReference type="GO" id="GO:0005524">
    <property type="term" value="F:ATP binding"/>
    <property type="evidence" value="ECO:0007669"/>
    <property type="project" value="UniProtKB-KW"/>
</dbReference>
<evidence type="ECO:0000313" key="6">
    <source>
        <dbReference type="Proteomes" id="UP000647424"/>
    </source>
</evidence>
<dbReference type="InterPro" id="IPR027417">
    <property type="entry name" value="P-loop_NTPase"/>
</dbReference>
<dbReference type="EMBL" id="JACYFT010000001">
    <property type="protein sequence ID" value="MBD8049361.1"/>
    <property type="molecule type" value="Genomic_DNA"/>
</dbReference>
<feature type="domain" description="ABC transporter" evidence="4">
    <location>
        <begin position="33"/>
        <end position="155"/>
    </location>
</feature>
<keyword evidence="6" id="KW-1185">Reference proteome</keyword>
<protein>
    <submittedName>
        <fullName evidence="5">ATP-binding cassette domain-containing protein</fullName>
    </submittedName>
</protein>
<dbReference type="PANTHER" id="PTHR42939">
    <property type="entry name" value="ABC TRANSPORTER ATP-BINDING PROTEIN ALBC-RELATED"/>
    <property type="match status" value="1"/>
</dbReference>
<evidence type="ECO:0000259" key="4">
    <source>
        <dbReference type="Pfam" id="PF00005"/>
    </source>
</evidence>
<dbReference type="Gene3D" id="3.40.50.300">
    <property type="entry name" value="P-loop containing nucleotide triphosphate hydrolases"/>
    <property type="match status" value="2"/>
</dbReference>
<dbReference type="Pfam" id="PF00005">
    <property type="entry name" value="ABC_tran"/>
    <property type="match status" value="1"/>
</dbReference>
<name>A0A927FEV2_9BURK</name>
<sequence length="202" mass="21647">MFKHAHFKAHTALFLQATGLTGGPGAAPLFSGLDLQIPTGLTAVTGDEGTGKTSLLRLLSGDLSAHSGTRPATDALWLNLALPEHDEATPEQVWSALQQQCPRWSTELQQDVTEALSLQVHLGKKLFMLSTGSRRKVGLVALLASGATLTCLDQPYVSLDQGSIQVVRGFLNDMADHPTRAWLVADYEADPDLDWSSCITLG</sequence>
<dbReference type="SUPFAM" id="SSF52540">
    <property type="entry name" value="P-loop containing nucleoside triphosphate hydrolases"/>
    <property type="match status" value="1"/>
</dbReference>
<evidence type="ECO:0000313" key="5">
    <source>
        <dbReference type="EMBL" id="MBD8049361.1"/>
    </source>
</evidence>
<evidence type="ECO:0000256" key="1">
    <source>
        <dbReference type="ARBA" id="ARBA00022448"/>
    </source>
</evidence>
<keyword evidence="2" id="KW-0547">Nucleotide-binding</keyword>
<accession>A0A927FEV2</accession>
<gene>
    <name evidence="5" type="ORF">IC609_02310</name>
</gene>
<reference evidence="5 6" key="1">
    <citation type="submission" date="2020-09" db="EMBL/GenBank/DDBJ databases">
        <title>Genome seq and assembly of Limnohabitants sp.</title>
        <authorList>
            <person name="Chhetri G."/>
        </authorList>
    </citation>
    <scope>NUCLEOTIDE SEQUENCE [LARGE SCALE GENOMIC DNA]</scope>
    <source>
        <strain evidence="5 6">JUR4</strain>
    </source>
</reference>